<feature type="transmembrane region" description="Helical" evidence="7">
    <location>
        <begin position="522"/>
        <end position="543"/>
    </location>
</feature>
<dbReference type="GO" id="GO:0005886">
    <property type="term" value="C:plasma membrane"/>
    <property type="evidence" value="ECO:0007669"/>
    <property type="project" value="TreeGrafter"/>
</dbReference>
<comment type="caution">
    <text evidence="9">The sequence shown here is derived from an EMBL/GenBank/DDBJ whole genome shotgun (WGS) entry which is preliminary data.</text>
</comment>
<dbReference type="PROSITE" id="PS50850">
    <property type="entry name" value="MFS"/>
    <property type="match status" value="1"/>
</dbReference>
<feature type="transmembrane region" description="Helical" evidence="7">
    <location>
        <begin position="72"/>
        <end position="96"/>
    </location>
</feature>
<dbReference type="InterPro" id="IPR020846">
    <property type="entry name" value="MFS_dom"/>
</dbReference>
<evidence type="ECO:0000256" key="2">
    <source>
        <dbReference type="ARBA" id="ARBA00008335"/>
    </source>
</evidence>
<comment type="subcellular location">
    <subcellularLocation>
        <location evidence="1">Membrane</location>
        <topology evidence="1">Multi-pass membrane protein</topology>
    </subcellularLocation>
</comment>
<dbReference type="PANTHER" id="PTHR23501">
    <property type="entry name" value="MAJOR FACILITATOR SUPERFAMILY"/>
    <property type="match status" value="1"/>
</dbReference>
<feature type="transmembrane region" description="Helical" evidence="7">
    <location>
        <begin position="283"/>
        <end position="300"/>
    </location>
</feature>
<dbReference type="Gene3D" id="1.20.1250.20">
    <property type="entry name" value="MFS general substrate transporter like domains"/>
    <property type="match status" value="2"/>
</dbReference>
<dbReference type="AlphaFoldDB" id="A0A0B1NZR9"/>
<dbReference type="SUPFAM" id="SSF103473">
    <property type="entry name" value="MFS general substrate transporter"/>
    <property type="match status" value="1"/>
</dbReference>
<keyword evidence="3" id="KW-0813">Transport</keyword>
<feature type="transmembrane region" description="Helical" evidence="7">
    <location>
        <begin position="196"/>
        <end position="217"/>
    </location>
</feature>
<comment type="similarity">
    <text evidence="2">Belongs to the major facilitator superfamily.</text>
</comment>
<evidence type="ECO:0000256" key="7">
    <source>
        <dbReference type="SAM" id="Phobius"/>
    </source>
</evidence>
<evidence type="ECO:0000256" key="1">
    <source>
        <dbReference type="ARBA" id="ARBA00004141"/>
    </source>
</evidence>
<dbReference type="OMA" id="WSHTIPE"/>
<dbReference type="Proteomes" id="UP000030854">
    <property type="component" value="Unassembled WGS sequence"/>
</dbReference>
<feature type="transmembrane region" description="Helical" evidence="7">
    <location>
        <begin position="42"/>
        <end position="60"/>
    </location>
</feature>
<dbReference type="GO" id="GO:0022857">
    <property type="term" value="F:transmembrane transporter activity"/>
    <property type="evidence" value="ECO:0007669"/>
    <property type="project" value="InterPro"/>
</dbReference>
<feature type="transmembrane region" description="Helical" evidence="7">
    <location>
        <begin position="387"/>
        <end position="405"/>
    </location>
</feature>
<dbReference type="EMBL" id="JNVN01002864">
    <property type="protein sequence ID" value="KHJ31478.1"/>
    <property type="molecule type" value="Genomic_DNA"/>
</dbReference>
<proteinExistence type="inferred from homology"/>
<feature type="transmembrane region" description="Helical" evidence="7">
    <location>
        <begin position="164"/>
        <end position="184"/>
    </location>
</feature>
<protein>
    <submittedName>
        <fullName evidence="9">Putative siderophore iron transporter</fullName>
    </submittedName>
</protein>
<feature type="transmembrane region" description="Helical" evidence="7">
    <location>
        <begin position="320"/>
        <end position="337"/>
    </location>
</feature>
<feature type="transmembrane region" description="Helical" evidence="7">
    <location>
        <begin position="108"/>
        <end position="125"/>
    </location>
</feature>
<feature type="transmembrane region" description="Helical" evidence="7">
    <location>
        <begin position="137"/>
        <end position="155"/>
    </location>
</feature>
<accession>A0A0B1NZR9</accession>
<keyword evidence="10" id="KW-1185">Reference proteome</keyword>
<feature type="transmembrane region" description="Helical" evidence="7">
    <location>
        <begin position="452"/>
        <end position="472"/>
    </location>
</feature>
<dbReference type="HOGENOM" id="CLU_012970_1_0_1"/>
<evidence type="ECO:0000256" key="5">
    <source>
        <dbReference type="ARBA" id="ARBA00022989"/>
    </source>
</evidence>
<evidence type="ECO:0000313" key="9">
    <source>
        <dbReference type="EMBL" id="KHJ31478.1"/>
    </source>
</evidence>
<dbReference type="InterPro" id="IPR036259">
    <property type="entry name" value="MFS_trans_sf"/>
</dbReference>
<evidence type="ECO:0000259" key="8">
    <source>
        <dbReference type="PROSITE" id="PS50850"/>
    </source>
</evidence>
<evidence type="ECO:0000256" key="3">
    <source>
        <dbReference type="ARBA" id="ARBA00022448"/>
    </source>
</evidence>
<reference evidence="9 10" key="1">
    <citation type="journal article" date="2014" name="BMC Genomics">
        <title>Adaptive genomic structural variation in the grape powdery mildew pathogen, Erysiphe necator.</title>
        <authorList>
            <person name="Jones L."/>
            <person name="Riaz S."/>
            <person name="Morales-Cruz A."/>
            <person name="Amrine K.C."/>
            <person name="McGuire B."/>
            <person name="Gubler W.D."/>
            <person name="Walker M.A."/>
            <person name="Cantu D."/>
        </authorList>
    </citation>
    <scope>NUCLEOTIDE SEQUENCE [LARGE SCALE GENOMIC DNA]</scope>
    <source>
        <strain evidence="10">c</strain>
    </source>
</reference>
<organism evidence="9 10">
    <name type="scientific">Uncinula necator</name>
    <name type="common">Grape powdery mildew</name>
    <dbReference type="NCBI Taxonomy" id="52586"/>
    <lineage>
        <taxon>Eukaryota</taxon>
        <taxon>Fungi</taxon>
        <taxon>Dikarya</taxon>
        <taxon>Ascomycota</taxon>
        <taxon>Pezizomycotina</taxon>
        <taxon>Leotiomycetes</taxon>
        <taxon>Erysiphales</taxon>
        <taxon>Erysiphaceae</taxon>
        <taxon>Erysiphe</taxon>
    </lineage>
</organism>
<dbReference type="Pfam" id="PF07690">
    <property type="entry name" value="MFS_1"/>
    <property type="match status" value="1"/>
</dbReference>
<evidence type="ECO:0000313" key="10">
    <source>
        <dbReference type="Proteomes" id="UP000030854"/>
    </source>
</evidence>
<gene>
    <name evidence="9" type="ORF">EV44_g2188</name>
</gene>
<keyword evidence="6 7" id="KW-0472">Membrane</keyword>
<feature type="transmembrane region" description="Helical" evidence="7">
    <location>
        <begin position="245"/>
        <end position="271"/>
    </location>
</feature>
<feature type="transmembrane region" description="Helical" evidence="7">
    <location>
        <begin position="411"/>
        <end position="431"/>
    </location>
</feature>
<feature type="domain" description="Major facilitator superfamily (MFS) profile" evidence="8">
    <location>
        <begin position="43"/>
        <end position="501"/>
    </location>
</feature>
<evidence type="ECO:0000256" key="4">
    <source>
        <dbReference type="ARBA" id="ARBA00022692"/>
    </source>
</evidence>
<feature type="transmembrane region" description="Helical" evidence="7">
    <location>
        <begin position="357"/>
        <end position="378"/>
    </location>
</feature>
<keyword evidence="4 7" id="KW-0812">Transmembrane</keyword>
<evidence type="ECO:0000256" key="6">
    <source>
        <dbReference type="ARBA" id="ARBA00023136"/>
    </source>
</evidence>
<name>A0A0B1NZR9_UNCNE</name>
<keyword evidence="5 7" id="KW-1133">Transmembrane helix</keyword>
<dbReference type="STRING" id="52586.A0A0B1NZR9"/>
<sequence>MSEIEANESIRTIQACQNAPACAGVKKIEAIALCWTRKELRIAYFCVFLIFFFISLQQQVHFNVVSYVTSSFMLLPLTGTTSVVSSVIGGIFRLATAKFIDIVGRPEGFILMVAFTTIGIIMMAATRNIETFTAAQIFYWIGFDGMGYVMDVFMADTSSPKNRALVYAFSTTPYIITTFIGPRIAATYLERTGWPWAYGTFAMIIPAIALPLIYVLYRNERKARKSGLIPELKCSRTLQNSISYYFFEFDVIGLILLSSGFVLILLPFSLASYQARGWASRKILILFTSGLVCSSGFAFWEKFLTPVSFIPFKLLKDSSIWGSCMLANFLFISFYLWDNNFLPFLQVVYGLSITNAGYISNIYSIGSCLWAVIFAGLLRATGRFKHLAILHLCLELLGVGLMIHFRQPSTYIGYVIMCQIFIAFASGGLVISEQMAIIAACSHETVAIPLALLALFSSLGGAIGTSISGAIITNKFPAILDRALPGNLTLNALIYGNLEKQLSYPFGTPEREAIIYAYVETMWYQTCIGAAFLLPCFFFLAVWDNFNLKKLEPVPGTLL</sequence>
<dbReference type="FunFam" id="1.20.1250.20:FF:000284">
    <property type="entry name" value="Siderophore iron transporter mirB"/>
    <property type="match status" value="1"/>
</dbReference>
<dbReference type="PANTHER" id="PTHR23501:SF107">
    <property type="entry name" value="TRANSPORTER, PUTATIVE (AFU_ORTHOLOGUE AFUA_7G04730)-RELATED"/>
    <property type="match status" value="1"/>
</dbReference>
<dbReference type="InterPro" id="IPR011701">
    <property type="entry name" value="MFS"/>
</dbReference>